<keyword evidence="7" id="KW-0325">Glycoprotein</keyword>
<dbReference type="SUPFAM" id="SSF48726">
    <property type="entry name" value="Immunoglobulin"/>
    <property type="match status" value="1"/>
</dbReference>
<dbReference type="InterPro" id="IPR013783">
    <property type="entry name" value="Ig-like_fold"/>
</dbReference>
<evidence type="ECO:0000256" key="6">
    <source>
        <dbReference type="ARBA" id="ARBA00023157"/>
    </source>
</evidence>
<keyword evidence="4" id="KW-0391">Immunity</keyword>
<dbReference type="PROSITE" id="PS50835">
    <property type="entry name" value="IG_LIKE"/>
    <property type="match status" value="1"/>
</dbReference>
<evidence type="ECO:0000313" key="10">
    <source>
        <dbReference type="Proteomes" id="UP000472240"/>
    </source>
</evidence>
<dbReference type="InterPro" id="IPR052051">
    <property type="entry name" value="TCR_complex_component"/>
</dbReference>
<accession>A0A671FWH9</accession>
<evidence type="ECO:0000313" key="9">
    <source>
        <dbReference type="Ensembl" id="ENSRFEP00010029829.1"/>
    </source>
</evidence>
<reference evidence="9 10" key="1">
    <citation type="journal article" date="2015" name="Annu Rev Anim Biosci">
        <title>The Genome 10K Project: a way forward.</title>
        <authorList>
            <person name="Koepfli K.P."/>
            <person name="Paten B."/>
            <person name="O'Brien S.J."/>
            <person name="Koepfli K.P."/>
            <person name="Paten B."/>
            <person name="Antunes A."/>
            <person name="Belov K."/>
            <person name="Bustamante C."/>
            <person name="Castoe T.A."/>
            <person name="Clawson H."/>
            <person name="Crawford A.J."/>
            <person name="Diekhans M."/>
            <person name="Distel D."/>
            <person name="Durbin R."/>
            <person name="Earl D."/>
            <person name="Fujita M.K."/>
            <person name="Gamble T."/>
            <person name="Georges A."/>
            <person name="Gemmell N."/>
            <person name="Gilbert M.T."/>
            <person name="Graves J.M."/>
            <person name="Green R.E."/>
            <person name="Hickey G."/>
            <person name="Jarvis E.D."/>
            <person name="Johnson W."/>
            <person name="Komissarov A."/>
            <person name="Korf I."/>
            <person name="Kuhn R."/>
            <person name="Larkin D.M."/>
            <person name="Lewin H."/>
            <person name="Lopez J.V."/>
            <person name="Ma J."/>
            <person name="Marques-Bonet T."/>
            <person name="Miller W."/>
            <person name="Murphy R."/>
            <person name="Pevzner P."/>
            <person name="Shapiro B."/>
            <person name="Steiner C."/>
            <person name="Tamazian G."/>
            <person name="Venkatesh B."/>
            <person name="Wang J."/>
            <person name="Wayne R."/>
            <person name="Wiley E."/>
            <person name="Yang H."/>
            <person name="Zhang G."/>
            <person name="Haussler D."/>
            <person name="Ryder O."/>
            <person name="O'Brien S.J."/>
        </authorList>
    </citation>
    <scope>NUCLEOTIDE SEQUENCE</scope>
</reference>
<evidence type="ECO:0000256" key="5">
    <source>
        <dbReference type="ARBA" id="ARBA00023136"/>
    </source>
</evidence>
<evidence type="ECO:0000256" key="2">
    <source>
        <dbReference type="ARBA" id="ARBA00022475"/>
    </source>
</evidence>
<evidence type="ECO:0000256" key="3">
    <source>
        <dbReference type="ARBA" id="ARBA00022729"/>
    </source>
</evidence>
<reference evidence="9" key="4">
    <citation type="submission" date="2025-08" db="UniProtKB">
        <authorList>
            <consortium name="Ensembl"/>
        </authorList>
    </citation>
    <scope>IDENTIFICATION</scope>
</reference>
<gene>
    <name evidence="9" type="primary">TRAV4</name>
</gene>
<keyword evidence="2" id="KW-1003">Cell membrane</keyword>
<dbReference type="Pfam" id="PF07686">
    <property type="entry name" value="V-set"/>
    <property type="match status" value="1"/>
</dbReference>
<evidence type="ECO:0000259" key="8">
    <source>
        <dbReference type="PROSITE" id="PS50835"/>
    </source>
</evidence>
<dbReference type="InParanoid" id="A0A671FWH9"/>
<protein>
    <submittedName>
        <fullName evidence="9">T cell receptor alpha variable 4</fullName>
    </submittedName>
</protein>
<reference evidence="10" key="3">
    <citation type="submission" date="2018-12" db="EMBL/GenBank/DDBJ databases">
        <title>G10K-VGP greater horseshoe bat female genome, primary haplotype.</title>
        <authorList>
            <person name="Teeling E."/>
            <person name="Myers G."/>
            <person name="Vernes S."/>
            <person name="Pippel M."/>
            <person name="Winkler S."/>
            <person name="Fedrigo O."/>
            <person name="Rhie A."/>
            <person name="Koren S."/>
            <person name="Phillippy A."/>
            <person name="Lewin H."/>
            <person name="Damas J."/>
            <person name="Howe K."/>
            <person name="Mountcastle J."/>
            <person name="Jarvis E.D."/>
        </authorList>
    </citation>
    <scope>NUCLEOTIDE SEQUENCE [LARGE SCALE GENOMIC DNA]</scope>
</reference>
<dbReference type="FunCoup" id="A0A671FWH9">
    <property type="interactions" value="22"/>
</dbReference>
<keyword evidence="3" id="KW-0732">Signal</keyword>
<dbReference type="PANTHER" id="PTHR19433:SF111">
    <property type="entry name" value="T CELL RECEPTOR ALPHA VARIABLE 4"/>
    <property type="match status" value="1"/>
</dbReference>
<dbReference type="Ensembl" id="ENSRFET00010032365.1">
    <property type="protein sequence ID" value="ENSRFEP00010029829.1"/>
    <property type="gene ID" value="ENSRFEG00010019783.1"/>
</dbReference>
<dbReference type="OMA" id="DYIMWYQ"/>
<evidence type="ECO:0000256" key="4">
    <source>
        <dbReference type="ARBA" id="ARBA00022859"/>
    </source>
</evidence>
<dbReference type="InterPro" id="IPR013106">
    <property type="entry name" value="Ig_V-set"/>
</dbReference>
<dbReference type="GO" id="GO:0009617">
    <property type="term" value="P:response to bacterium"/>
    <property type="evidence" value="ECO:0007669"/>
    <property type="project" value="TreeGrafter"/>
</dbReference>
<comment type="subcellular location">
    <subcellularLocation>
        <location evidence="1">Cell membrane</location>
    </subcellularLocation>
</comment>
<reference evidence="9 10" key="2">
    <citation type="journal article" date="2018" name="Annu Rev Anim Biosci">
        <title>Bat Biology, Genomes, and the Bat1K Project: To Generate Chromosome-Level Genomes for All Living Bat Species.</title>
        <authorList>
            <person name="Teeling E.C."/>
            <person name="Vernes S.C."/>
            <person name="Davalos L.M."/>
            <person name="Ray D.A."/>
            <person name="Gilbert M.T.P."/>
            <person name="Myers E."/>
        </authorList>
    </citation>
    <scope>NUCLEOTIDE SEQUENCE</scope>
</reference>
<keyword evidence="10" id="KW-1185">Reference proteome</keyword>
<dbReference type="Gene3D" id="2.60.40.10">
    <property type="entry name" value="Immunoglobulins"/>
    <property type="match status" value="1"/>
</dbReference>
<dbReference type="GO" id="GO:0005886">
    <property type="term" value="C:plasma membrane"/>
    <property type="evidence" value="ECO:0007669"/>
    <property type="project" value="UniProtKB-SubCell"/>
</dbReference>
<dbReference type="InterPro" id="IPR007110">
    <property type="entry name" value="Ig-like_dom"/>
</dbReference>
<feature type="domain" description="Ig-like" evidence="8">
    <location>
        <begin position="1"/>
        <end position="94"/>
    </location>
</feature>
<name>A0A671FWH9_RHIFE</name>
<evidence type="ECO:0000256" key="7">
    <source>
        <dbReference type="ARBA" id="ARBA00023180"/>
    </source>
</evidence>
<organism evidence="9 10">
    <name type="scientific">Rhinolophus ferrumequinum</name>
    <name type="common">Greater horseshoe bat</name>
    <dbReference type="NCBI Taxonomy" id="59479"/>
    <lineage>
        <taxon>Eukaryota</taxon>
        <taxon>Metazoa</taxon>
        <taxon>Chordata</taxon>
        <taxon>Craniata</taxon>
        <taxon>Vertebrata</taxon>
        <taxon>Euteleostomi</taxon>
        <taxon>Mammalia</taxon>
        <taxon>Eutheria</taxon>
        <taxon>Laurasiatheria</taxon>
        <taxon>Chiroptera</taxon>
        <taxon>Yinpterochiroptera</taxon>
        <taxon>Rhinolophoidea</taxon>
        <taxon>Rhinolophidae</taxon>
        <taxon>Rhinolophinae</taxon>
        <taxon>Rhinolophus</taxon>
    </lineage>
</organism>
<evidence type="ECO:0000256" key="1">
    <source>
        <dbReference type="ARBA" id="ARBA00004236"/>
    </source>
</evidence>
<reference evidence="9" key="5">
    <citation type="submission" date="2025-09" db="UniProtKB">
        <authorList>
            <consortium name="Ensembl"/>
        </authorList>
    </citation>
    <scope>IDENTIFICATION</scope>
</reference>
<proteinExistence type="predicted"/>
<dbReference type="GO" id="GO:0002376">
    <property type="term" value="P:immune system process"/>
    <property type="evidence" value="ECO:0007669"/>
    <property type="project" value="UniProtKB-KW"/>
</dbReference>
<sequence length="94" mass="10622">LAETNQPSFIESYEGQEVNIACNHTNIVANEYIFWYPQFPNQGPQFIIQGYKTNTTNEVASLFIPADRKSSMLSMPYASLRDTAVYYCIVSAAQ</sequence>
<dbReference type="Proteomes" id="UP000472240">
    <property type="component" value="Chromosome 6"/>
</dbReference>
<dbReference type="AlphaFoldDB" id="A0A671FWH9"/>
<dbReference type="GeneTree" id="ENSGT00940000162998"/>
<keyword evidence="5" id="KW-0472">Membrane</keyword>
<keyword evidence="6" id="KW-1015">Disulfide bond</keyword>
<dbReference type="PANTHER" id="PTHR19433">
    <property type="entry name" value="T-CELL RECEPTOR ALPHA CHAIN V REGION-RELATED"/>
    <property type="match status" value="1"/>
</dbReference>
<dbReference type="InterPro" id="IPR036179">
    <property type="entry name" value="Ig-like_dom_sf"/>
</dbReference>